<reference evidence="2" key="1">
    <citation type="journal article" date="2020" name="bioRxiv">
        <title>Comparative genomics of Chlamydomonas.</title>
        <authorList>
            <person name="Craig R.J."/>
            <person name="Hasan A.R."/>
            <person name="Ness R.W."/>
            <person name="Keightley P.D."/>
        </authorList>
    </citation>
    <scope>NUCLEOTIDE SEQUENCE</scope>
    <source>
        <strain evidence="2">CCAP 11/70</strain>
    </source>
</reference>
<dbReference type="EMBL" id="JAEHOE010000060">
    <property type="protein sequence ID" value="KAG2490545.1"/>
    <property type="molecule type" value="Genomic_DNA"/>
</dbReference>
<evidence type="ECO:0000313" key="3">
    <source>
        <dbReference type="Proteomes" id="UP000612055"/>
    </source>
</evidence>
<gene>
    <name evidence="2" type="ORF">HYH03_010939</name>
</gene>
<protein>
    <submittedName>
        <fullName evidence="2">Uncharacterized protein</fullName>
    </submittedName>
</protein>
<accession>A0A835XVG0</accession>
<feature type="compositionally biased region" description="Low complexity" evidence="1">
    <location>
        <begin position="66"/>
        <end position="81"/>
    </location>
</feature>
<evidence type="ECO:0000313" key="2">
    <source>
        <dbReference type="EMBL" id="KAG2490545.1"/>
    </source>
</evidence>
<dbReference type="Proteomes" id="UP000612055">
    <property type="component" value="Unassembled WGS sequence"/>
</dbReference>
<sequence>MKHTTQALECWGGQQVGQLVASLPGEEDEGTSAFSEVALDPELLSALLKLMIVDRHIRERHHKEQLQQAADASAAAAAAAAQPPPPPQGSCAGKRFRLSGGSPAPSGPR</sequence>
<dbReference type="AlphaFoldDB" id="A0A835XVG0"/>
<proteinExistence type="predicted"/>
<organism evidence="2 3">
    <name type="scientific">Edaphochlamys debaryana</name>
    <dbReference type="NCBI Taxonomy" id="47281"/>
    <lineage>
        <taxon>Eukaryota</taxon>
        <taxon>Viridiplantae</taxon>
        <taxon>Chlorophyta</taxon>
        <taxon>core chlorophytes</taxon>
        <taxon>Chlorophyceae</taxon>
        <taxon>CS clade</taxon>
        <taxon>Chlamydomonadales</taxon>
        <taxon>Chlamydomonadales incertae sedis</taxon>
        <taxon>Edaphochlamys</taxon>
    </lineage>
</organism>
<feature type="region of interest" description="Disordered" evidence="1">
    <location>
        <begin position="61"/>
        <end position="109"/>
    </location>
</feature>
<comment type="caution">
    <text evidence="2">The sequence shown here is derived from an EMBL/GenBank/DDBJ whole genome shotgun (WGS) entry which is preliminary data.</text>
</comment>
<evidence type="ECO:0000256" key="1">
    <source>
        <dbReference type="SAM" id="MobiDB-lite"/>
    </source>
</evidence>
<keyword evidence="3" id="KW-1185">Reference proteome</keyword>
<name>A0A835XVG0_9CHLO</name>